<evidence type="ECO:0000259" key="4">
    <source>
        <dbReference type="PROSITE" id="PS50238"/>
    </source>
</evidence>
<feature type="compositionally biased region" description="Basic and acidic residues" evidence="3">
    <location>
        <begin position="65"/>
        <end position="76"/>
    </location>
</feature>
<evidence type="ECO:0000313" key="6">
    <source>
        <dbReference type="Proteomes" id="UP001372834"/>
    </source>
</evidence>
<dbReference type="Pfam" id="PF20924">
    <property type="entry name" value="RLIP76_Ral-bd"/>
    <property type="match status" value="1"/>
</dbReference>
<feature type="domain" description="Rho-GAP" evidence="4">
    <location>
        <begin position="145"/>
        <end position="355"/>
    </location>
</feature>
<feature type="compositionally biased region" description="Basic and acidic residues" evidence="3">
    <location>
        <begin position="443"/>
        <end position="459"/>
    </location>
</feature>
<feature type="region of interest" description="Disordered" evidence="3">
    <location>
        <begin position="1"/>
        <end position="34"/>
    </location>
</feature>
<dbReference type="InterPro" id="IPR008936">
    <property type="entry name" value="Rho_GTPase_activation_prot"/>
</dbReference>
<keyword evidence="2" id="KW-0175">Coiled coil</keyword>
<dbReference type="GO" id="GO:0007264">
    <property type="term" value="P:small GTPase-mediated signal transduction"/>
    <property type="evidence" value="ECO:0007669"/>
    <property type="project" value="InterPro"/>
</dbReference>
<comment type="caution">
    <text evidence="5">The sequence shown here is derived from an EMBL/GenBank/DDBJ whole genome shotgun (WGS) entry which is preliminary data.</text>
</comment>
<dbReference type="InterPro" id="IPR039767">
    <property type="entry name" value="RALBP1"/>
</dbReference>
<feature type="compositionally biased region" description="Basic and acidic residues" evidence="3">
    <location>
        <begin position="20"/>
        <end position="34"/>
    </location>
</feature>
<feature type="compositionally biased region" description="Basic and acidic residues" evidence="3">
    <location>
        <begin position="48"/>
        <end position="58"/>
    </location>
</feature>
<dbReference type="SMART" id="SM00324">
    <property type="entry name" value="RhoGAP"/>
    <property type="match status" value="1"/>
</dbReference>
<feature type="compositionally biased region" description="Basic and acidic residues" evidence="3">
    <location>
        <begin position="91"/>
        <end position="120"/>
    </location>
</feature>
<accession>A0AAN8PCI8</accession>
<protein>
    <recommendedName>
        <fullName evidence="4">Rho-GAP domain-containing protein</fullName>
    </recommendedName>
</protein>
<dbReference type="Proteomes" id="UP001372834">
    <property type="component" value="Unassembled WGS sequence"/>
</dbReference>
<evidence type="ECO:0000256" key="3">
    <source>
        <dbReference type="SAM" id="MobiDB-lite"/>
    </source>
</evidence>
<dbReference type="AlphaFoldDB" id="A0AAN8PCI8"/>
<name>A0AAN8PCI8_POLSC</name>
<feature type="region of interest" description="Disordered" evidence="3">
    <location>
        <begin position="415"/>
        <end position="482"/>
    </location>
</feature>
<organism evidence="5 6">
    <name type="scientific">Polyplax serrata</name>
    <name type="common">Common mouse louse</name>
    <dbReference type="NCBI Taxonomy" id="468196"/>
    <lineage>
        <taxon>Eukaryota</taxon>
        <taxon>Metazoa</taxon>
        <taxon>Ecdysozoa</taxon>
        <taxon>Arthropoda</taxon>
        <taxon>Hexapoda</taxon>
        <taxon>Insecta</taxon>
        <taxon>Pterygota</taxon>
        <taxon>Neoptera</taxon>
        <taxon>Paraneoptera</taxon>
        <taxon>Psocodea</taxon>
        <taxon>Troctomorpha</taxon>
        <taxon>Phthiraptera</taxon>
        <taxon>Anoplura</taxon>
        <taxon>Polyplacidae</taxon>
        <taxon>Polyplax</taxon>
    </lineage>
</organism>
<feature type="region of interest" description="Disordered" evidence="3">
    <location>
        <begin position="48"/>
        <end position="125"/>
    </location>
</feature>
<evidence type="ECO:0000256" key="1">
    <source>
        <dbReference type="ARBA" id="ARBA00022468"/>
    </source>
</evidence>
<dbReference type="PROSITE" id="PS50238">
    <property type="entry name" value="RHOGAP"/>
    <property type="match status" value="1"/>
</dbReference>
<evidence type="ECO:0000256" key="2">
    <source>
        <dbReference type="SAM" id="Coils"/>
    </source>
</evidence>
<feature type="coiled-coil region" evidence="2">
    <location>
        <begin position="510"/>
        <end position="570"/>
    </location>
</feature>
<dbReference type="InterPro" id="IPR049041">
    <property type="entry name" value="RalBP1-like_Ral-bd"/>
</dbReference>
<sequence length="606" mass="69739">MEFESPDVEKDFPGLYASESVKKSTENDFSDENHDKIFRKDLIIGKKKEKKDSKRDRGYATLEGESSHEEDADIRSPCKTKKTKSFKFTTKKSEKREKSKEKETDKKERDRDKREKEKYKNKEKKKVKSGEEIVESVDNYNIFGVSLATAVERNGCLDGVPIPVIVRNCIDCIHNFGLHMDGLYKVMGMKSKVQTLRKMYNAREPVTLGEGDVPVATCLLKMFLRELPEALLTNELSTRFEEAGAIMEVESRERAILLLLEQLPTQNRVLLGWLIVHFDTVTVHEKYNKLNAQSIAMTFSPVLQMSHRLLTAFLCHCKPLFSEITIERYIPPLHPGSSFPEKPEEIVLELRKQEFLLNQIHKELSIGIVSKKNEEQLWEVQRIITQLKRKLRSMQKFNDIDAKIKVTKENLEHLKINSDTANEPTAGLTDTKDLSKKKIQKQSTDEGLKEEESVIEDKSTCALPDETDFGRTTSSPEKSLRQNNTIMTKLESNLSSFRTQLEYEELLKLKNLLKSRINQEKVLISELTEKIKSYSNNTPTVPSPDENVNMEKLEKDHNALQNKVKDLTTRIFEERLACIKLKVSVDILTMPERVLKELSNSPKNIS</sequence>
<dbReference type="PANTHER" id="PTHR12783:SF5">
    <property type="entry name" value="RALA-BINDING PROTEIN 1"/>
    <property type="match status" value="1"/>
</dbReference>
<dbReference type="PANTHER" id="PTHR12783">
    <property type="entry name" value="RALA BINDING PROTEIN 1 RALBP1"/>
    <property type="match status" value="1"/>
</dbReference>
<reference evidence="5 6" key="1">
    <citation type="submission" date="2023-10" db="EMBL/GenBank/DDBJ databases">
        <title>Genomes of two closely related lineages of the louse Polyplax serrata with different host specificities.</title>
        <authorList>
            <person name="Martinu J."/>
            <person name="Tarabai H."/>
            <person name="Stefka J."/>
            <person name="Hypsa V."/>
        </authorList>
    </citation>
    <scope>NUCLEOTIDE SEQUENCE [LARGE SCALE GENOMIC DNA]</scope>
    <source>
        <strain evidence="5">HR10_N</strain>
    </source>
</reference>
<dbReference type="Pfam" id="PF00620">
    <property type="entry name" value="RhoGAP"/>
    <property type="match status" value="1"/>
</dbReference>
<dbReference type="GO" id="GO:0031267">
    <property type="term" value="F:small GTPase binding"/>
    <property type="evidence" value="ECO:0007669"/>
    <property type="project" value="InterPro"/>
</dbReference>
<dbReference type="Gene3D" id="1.20.58.90">
    <property type="match status" value="1"/>
</dbReference>
<dbReference type="GO" id="GO:0005096">
    <property type="term" value="F:GTPase activator activity"/>
    <property type="evidence" value="ECO:0007669"/>
    <property type="project" value="UniProtKB-KW"/>
</dbReference>
<gene>
    <name evidence="5" type="ORF">RUM43_007356</name>
</gene>
<dbReference type="EMBL" id="JAWJWE010000003">
    <property type="protein sequence ID" value="KAK6639086.1"/>
    <property type="molecule type" value="Genomic_DNA"/>
</dbReference>
<dbReference type="InterPro" id="IPR000198">
    <property type="entry name" value="RhoGAP_dom"/>
</dbReference>
<proteinExistence type="predicted"/>
<keyword evidence="1" id="KW-0343">GTPase activation</keyword>
<dbReference type="Gene3D" id="1.10.555.10">
    <property type="entry name" value="Rho GTPase activation protein"/>
    <property type="match status" value="1"/>
</dbReference>
<feature type="compositionally biased region" description="Polar residues" evidence="3">
    <location>
        <begin position="470"/>
        <end position="482"/>
    </location>
</feature>
<evidence type="ECO:0000313" key="5">
    <source>
        <dbReference type="EMBL" id="KAK6639086.1"/>
    </source>
</evidence>
<dbReference type="SUPFAM" id="SSF48350">
    <property type="entry name" value="GTPase activation domain, GAP"/>
    <property type="match status" value="1"/>
</dbReference>